<dbReference type="InterPro" id="IPR008258">
    <property type="entry name" value="Transglycosylase_SLT_dom_1"/>
</dbReference>
<evidence type="ECO:0000313" key="4">
    <source>
        <dbReference type="Proteomes" id="UP001620408"/>
    </source>
</evidence>
<dbReference type="InterPro" id="IPR036779">
    <property type="entry name" value="LysM_dom_sf"/>
</dbReference>
<protein>
    <submittedName>
        <fullName evidence="3">LysM peptidoglycan-binding domain-containing protein</fullName>
    </submittedName>
</protein>
<dbReference type="Pfam" id="PF01476">
    <property type="entry name" value="LysM"/>
    <property type="match status" value="1"/>
</dbReference>
<accession>A0ABW8K6L4</accession>
<gene>
    <name evidence="3" type="ORF">ISS97_09960</name>
</gene>
<dbReference type="InterPro" id="IPR000189">
    <property type="entry name" value="Transglyc_AS"/>
</dbReference>
<dbReference type="PANTHER" id="PTHR33734">
    <property type="entry name" value="LYSM DOMAIN-CONTAINING GPI-ANCHORED PROTEIN 2"/>
    <property type="match status" value="1"/>
</dbReference>
<dbReference type="InterPro" id="IPR023346">
    <property type="entry name" value="Lysozyme-like_dom_sf"/>
</dbReference>
<reference evidence="3 4" key="1">
    <citation type="submission" date="2020-10" db="EMBL/GenBank/DDBJ databases">
        <title>Phylogeny of dyella-like bacteria.</title>
        <authorList>
            <person name="Fu J."/>
        </authorList>
    </citation>
    <scope>NUCLEOTIDE SEQUENCE [LARGE SCALE GENOMIC DNA]</scope>
    <source>
        <strain evidence="3 4">BB4</strain>
    </source>
</reference>
<dbReference type="CDD" id="cd00118">
    <property type="entry name" value="LysM"/>
    <property type="match status" value="1"/>
</dbReference>
<dbReference type="Gene3D" id="3.10.350.10">
    <property type="entry name" value="LysM domain"/>
    <property type="match status" value="1"/>
</dbReference>
<dbReference type="PROSITE" id="PS00922">
    <property type="entry name" value="TRANSGLYCOSYLASE"/>
    <property type="match status" value="1"/>
</dbReference>
<proteinExistence type="inferred from homology"/>
<name>A0ABW8K6L4_9GAMM</name>
<keyword evidence="4" id="KW-1185">Reference proteome</keyword>
<evidence type="ECO:0000259" key="2">
    <source>
        <dbReference type="PROSITE" id="PS51782"/>
    </source>
</evidence>
<dbReference type="Gene3D" id="1.10.530.10">
    <property type="match status" value="1"/>
</dbReference>
<comment type="caution">
    <text evidence="3">The sequence shown here is derived from an EMBL/GenBank/DDBJ whole genome shotgun (WGS) entry which is preliminary data.</text>
</comment>
<dbReference type="Proteomes" id="UP001620408">
    <property type="component" value="Unassembled WGS sequence"/>
</dbReference>
<feature type="domain" description="LysM" evidence="2">
    <location>
        <begin position="293"/>
        <end position="336"/>
    </location>
</feature>
<dbReference type="CDD" id="cd16894">
    <property type="entry name" value="MltD-like"/>
    <property type="match status" value="1"/>
</dbReference>
<dbReference type="SMART" id="SM00257">
    <property type="entry name" value="LysM"/>
    <property type="match status" value="1"/>
</dbReference>
<dbReference type="InterPro" id="IPR018392">
    <property type="entry name" value="LysM"/>
</dbReference>
<dbReference type="Pfam" id="PF01464">
    <property type="entry name" value="SLT"/>
    <property type="match status" value="1"/>
</dbReference>
<evidence type="ECO:0000313" key="3">
    <source>
        <dbReference type="EMBL" id="MFK2917587.1"/>
    </source>
</evidence>
<dbReference type="SUPFAM" id="SSF54106">
    <property type="entry name" value="LysM domain"/>
    <property type="match status" value="1"/>
</dbReference>
<evidence type="ECO:0000256" key="1">
    <source>
        <dbReference type="ARBA" id="ARBA00007734"/>
    </source>
</evidence>
<dbReference type="SUPFAM" id="SSF53955">
    <property type="entry name" value="Lysozyme-like"/>
    <property type="match status" value="1"/>
</dbReference>
<dbReference type="PANTHER" id="PTHR33734:SF22">
    <property type="entry name" value="MEMBRANE-BOUND LYTIC MUREIN TRANSGLYCOSYLASE D"/>
    <property type="match status" value="1"/>
</dbReference>
<organism evidence="3 4">
    <name type="scientific">Dyella koreensis</name>
    <dbReference type="NCBI Taxonomy" id="311235"/>
    <lineage>
        <taxon>Bacteria</taxon>
        <taxon>Pseudomonadati</taxon>
        <taxon>Pseudomonadota</taxon>
        <taxon>Gammaproteobacteria</taxon>
        <taxon>Lysobacterales</taxon>
        <taxon>Rhodanobacteraceae</taxon>
        <taxon>Dyella</taxon>
    </lineage>
</organism>
<dbReference type="PROSITE" id="PS51782">
    <property type="entry name" value="LYSM"/>
    <property type="match status" value="1"/>
</dbReference>
<comment type="similarity">
    <text evidence="1">Belongs to the transglycosylase Slt family.</text>
</comment>
<dbReference type="EMBL" id="JADIKD010000010">
    <property type="protein sequence ID" value="MFK2917587.1"/>
    <property type="molecule type" value="Genomic_DNA"/>
</dbReference>
<sequence>MADCDADPAILDWARRYTQSPQRFEAEMREVMPRLIYVQQIAARHGVAGEFALLPWVESHYRPVPGSKGNPAGMWQIMPVTANALGMRVDKNYDGRLDVPAATDAIMALLRRYHDDLGDWRMADYAFNAGEFAVRKLIDQHGMPAAEPVIPRMPVKRITREHLTKLLAISCVVREPGRFKVNLPLLPAEQRLVSVDIDKSMPIAQAADHAGMSVDELKDLNAGFRNGYIDKRAASYLLMPRSHAEQFRNALQVGDGDTVASADTNKPQLPLLAQSGDGPSAMTDDPALASGAKTHTVKSGDTLWIIARRYSLNIDQLKRWNHLQGVKLRLGQVLKVSAPG</sequence>